<evidence type="ECO:0000313" key="1">
    <source>
        <dbReference type="EMBL" id="GAA4843242.1"/>
    </source>
</evidence>
<name>A0ABP9DIG5_9BACT</name>
<comment type="caution">
    <text evidence="1">The sequence shown here is derived from an EMBL/GenBank/DDBJ whole genome shotgun (WGS) entry which is preliminary data.</text>
</comment>
<keyword evidence="2" id="KW-1185">Reference proteome</keyword>
<dbReference type="EMBL" id="BAABJX010000046">
    <property type="protein sequence ID" value="GAA4843242.1"/>
    <property type="molecule type" value="Genomic_DNA"/>
</dbReference>
<dbReference type="NCBIfam" id="TIGR01784">
    <property type="entry name" value="T_den_put_tspse"/>
    <property type="match status" value="1"/>
</dbReference>
<organism evidence="1 2">
    <name type="scientific">Algivirga pacifica</name>
    <dbReference type="NCBI Taxonomy" id="1162670"/>
    <lineage>
        <taxon>Bacteria</taxon>
        <taxon>Pseudomonadati</taxon>
        <taxon>Bacteroidota</taxon>
        <taxon>Cytophagia</taxon>
        <taxon>Cytophagales</taxon>
        <taxon>Flammeovirgaceae</taxon>
        <taxon>Algivirga</taxon>
    </lineage>
</organism>
<gene>
    <name evidence="1" type="ORF">GCM10023331_30330</name>
</gene>
<dbReference type="PANTHER" id="PTHR41317">
    <property type="entry name" value="PD-(D_E)XK NUCLEASE FAMILY TRANSPOSASE"/>
    <property type="match status" value="1"/>
</dbReference>
<protein>
    <submittedName>
        <fullName evidence="1">Rpn family recombination-promoting nuclease/putative transposase</fullName>
    </submittedName>
</protein>
<evidence type="ECO:0000313" key="2">
    <source>
        <dbReference type="Proteomes" id="UP001500298"/>
    </source>
</evidence>
<accession>A0ABP9DIG5</accession>
<sequence>MQNQRNPIYINPFTDFGFKLLFGTEANKDLLIDFLNQLLKEEAGTIIHISYLNKEQKGKNKEARTSVYDIYCENQEGERFIVEIQKAKQDFFMDRMLYYATFPIQEQAKKGDWNYELKAVYSIAILDFILPSSDKSDKEVITTGKLHDLRRNKIMSDKLTFYYLEMPKFEKEWQDCHTHFDKWLYLFKNLNQLHEMPVGLVDRTLKKFLKEAKIANLNNEEYAMYEESLKQYNDLKNSLDTAREEGREEGKKEEKIEIARNLKKAGVSVDIIMSSTGLLKEEIEKL</sequence>
<dbReference type="PANTHER" id="PTHR41317:SF1">
    <property type="entry name" value="PD-(D_E)XK NUCLEASE FAMILY TRANSPOSASE"/>
    <property type="match status" value="1"/>
</dbReference>
<reference evidence="2" key="1">
    <citation type="journal article" date="2019" name="Int. J. Syst. Evol. Microbiol.">
        <title>The Global Catalogue of Microorganisms (GCM) 10K type strain sequencing project: providing services to taxonomists for standard genome sequencing and annotation.</title>
        <authorList>
            <consortium name="The Broad Institute Genomics Platform"/>
            <consortium name="The Broad Institute Genome Sequencing Center for Infectious Disease"/>
            <person name="Wu L."/>
            <person name="Ma J."/>
        </authorList>
    </citation>
    <scope>NUCLEOTIDE SEQUENCE [LARGE SCALE GENOMIC DNA]</scope>
    <source>
        <strain evidence="2">JCM 18326</strain>
    </source>
</reference>
<dbReference type="InterPro" id="IPR010106">
    <property type="entry name" value="RpnA"/>
</dbReference>
<dbReference type="RefSeq" id="WP_345373286.1">
    <property type="nucleotide sequence ID" value="NZ_BAABJX010000046.1"/>
</dbReference>
<dbReference type="Proteomes" id="UP001500298">
    <property type="component" value="Unassembled WGS sequence"/>
</dbReference>
<proteinExistence type="predicted"/>
<dbReference type="Pfam" id="PF12784">
    <property type="entry name" value="PDDEXK_2"/>
    <property type="match status" value="1"/>
</dbReference>